<reference evidence="2 3" key="2">
    <citation type="journal article" date="2016" name="Environ. Microbiol. Rep.">
        <title>Metagenomic evidence for the presence of phototrophic Gemmatimonadetes bacteria in diverse environments.</title>
        <authorList>
            <person name="Zeng Y."/>
            <person name="Baumbach J."/>
            <person name="Barbosa E.G."/>
            <person name="Azevedo V."/>
            <person name="Zhang C."/>
            <person name="Koblizek M."/>
        </authorList>
    </citation>
    <scope>NUCLEOTIDE SEQUENCE [LARGE SCALE GENOMIC DNA]</scope>
    <source>
        <strain evidence="2 3">AP64</strain>
    </source>
</reference>
<dbReference type="RefSeq" id="WP_026848286.1">
    <property type="nucleotide sequence ID" value="NZ_CP011454.1"/>
</dbReference>
<keyword evidence="1" id="KW-0472">Membrane</keyword>
<proteinExistence type="predicted"/>
<dbReference type="eggNOG" id="ENOG5032FZV">
    <property type="taxonomic scope" value="Bacteria"/>
</dbReference>
<sequence length="217" mass="22969">MSRDSQAALALAVGSAAILITMAFHPTGADMVQGPSAHLQASLGRFVHALAIGAMPLLTTGMLAVAWRLRHQAVLSLTGTVSYLLAVVAIMIAAATSGFIASAVAERLVSAAGSDRELFLQQLHYTGTINQAFAKVFVGLTSMAFLFWSLAMRAHGRFPRGLWLLGIIVSAAQGLGMASGHLRLDVQGFGAVVVAQSVWMLWTAWTLRHPDVPHVDL</sequence>
<dbReference type="Proteomes" id="UP000076404">
    <property type="component" value="Chromosome"/>
</dbReference>
<keyword evidence="1" id="KW-0812">Transmembrane</keyword>
<dbReference type="AlphaFoldDB" id="A0A143BN84"/>
<feature type="transmembrane region" description="Helical" evidence="1">
    <location>
        <begin position="132"/>
        <end position="150"/>
    </location>
</feature>
<evidence type="ECO:0000256" key="1">
    <source>
        <dbReference type="SAM" id="Phobius"/>
    </source>
</evidence>
<keyword evidence="1" id="KW-1133">Transmembrane helix</keyword>
<reference evidence="2 3" key="1">
    <citation type="journal article" date="2014" name="Proc. Natl. Acad. Sci. U.S.A.">
        <title>Functional type 2 photosynthetic reaction centers found in the rare bacterial phylum Gemmatimonadetes.</title>
        <authorList>
            <person name="Zeng Y."/>
            <person name="Feng F."/>
            <person name="Medova H."/>
            <person name="Dean J."/>
            <person name="Koblizek M."/>
        </authorList>
    </citation>
    <scope>NUCLEOTIDE SEQUENCE [LARGE SCALE GENOMIC DNA]</scope>
    <source>
        <strain evidence="2 3">AP64</strain>
    </source>
</reference>
<feature type="transmembrane region" description="Helical" evidence="1">
    <location>
        <begin position="162"/>
        <end position="182"/>
    </location>
</feature>
<protein>
    <recommendedName>
        <fullName evidence="4">DUF4386 domain-containing protein</fullName>
    </recommendedName>
</protein>
<gene>
    <name evidence="2" type="ORF">GEMMAAP_16700</name>
</gene>
<evidence type="ECO:0000313" key="3">
    <source>
        <dbReference type="Proteomes" id="UP000076404"/>
    </source>
</evidence>
<dbReference type="OrthoDB" id="8773852at2"/>
<evidence type="ECO:0000313" key="2">
    <source>
        <dbReference type="EMBL" id="AMW05982.1"/>
    </source>
</evidence>
<accession>A0A143BN84</accession>
<evidence type="ECO:0008006" key="4">
    <source>
        <dbReference type="Google" id="ProtNLM"/>
    </source>
</evidence>
<name>A0A143BN84_9BACT</name>
<keyword evidence="3" id="KW-1185">Reference proteome</keyword>
<feature type="transmembrane region" description="Helical" evidence="1">
    <location>
        <begin position="81"/>
        <end position="105"/>
    </location>
</feature>
<dbReference type="STRING" id="1379270.GEMMAAP_16700"/>
<organism evidence="2 3">
    <name type="scientific">Gemmatimonas phototrophica</name>
    <dbReference type="NCBI Taxonomy" id="1379270"/>
    <lineage>
        <taxon>Bacteria</taxon>
        <taxon>Pseudomonadati</taxon>
        <taxon>Gemmatimonadota</taxon>
        <taxon>Gemmatimonadia</taxon>
        <taxon>Gemmatimonadales</taxon>
        <taxon>Gemmatimonadaceae</taxon>
        <taxon>Gemmatimonas</taxon>
    </lineage>
</organism>
<dbReference type="EMBL" id="CP011454">
    <property type="protein sequence ID" value="AMW05982.1"/>
    <property type="molecule type" value="Genomic_DNA"/>
</dbReference>
<feature type="transmembrane region" description="Helical" evidence="1">
    <location>
        <begin position="47"/>
        <end position="69"/>
    </location>
</feature>
<dbReference type="KEGG" id="gph:GEMMAAP_16700"/>